<name>A0A1T4TFV7_9HYPH</name>
<dbReference type="InterPro" id="IPR023631">
    <property type="entry name" value="Amidase_dom"/>
</dbReference>
<evidence type="ECO:0000313" key="3">
    <source>
        <dbReference type="Proteomes" id="UP000190092"/>
    </source>
</evidence>
<dbReference type="Proteomes" id="UP000190092">
    <property type="component" value="Unassembled WGS sequence"/>
</dbReference>
<dbReference type="PANTHER" id="PTHR46310:SF7">
    <property type="entry name" value="AMIDASE 1"/>
    <property type="match status" value="1"/>
</dbReference>
<sequence length="393" mass="40531">MTEDIGAFVPGPRVRIEGQPGGPLSGLTFAAKDLFDVAGVPTGGGNHDWPTGRPVPTRHSWAVQTLLDAGATLIGKTITDEVSLGILGENAFDGTPVNVRAPGRVPGGSSSGSAAAVAAGICDTALGTDTGGSVRVPSSFCGLYGIRPTHGRIDTTGMLPQAPTSDTTGWFARDAATFARVSSVMLGEAIPTALPNKLIVAVDAFGFADPDVAEALKPMVERLTMVIGGVREEIMAPQGLSVWARAQRTLQPVEAYNTFKDWLDTGNPRFAFSVAKALVMGSLTPPAEQSWAALMRQEARGRMRYLLPAGTILCLPTTPFPAPLRGQPLSVLDPLRDRITCLCAQGGLAGHPQVNLPGAAVGGLPVGLSIIGARGSDATLVAVAQAMERAAGA</sequence>
<feature type="domain" description="Amidase" evidence="1">
    <location>
        <begin position="17"/>
        <end position="380"/>
    </location>
</feature>
<dbReference type="InterPro" id="IPR036928">
    <property type="entry name" value="AS_sf"/>
</dbReference>
<protein>
    <submittedName>
        <fullName evidence="2">Amidase</fullName>
    </submittedName>
</protein>
<dbReference type="PROSITE" id="PS00571">
    <property type="entry name" value="AMIDASES"/>
    <property type="match status" value="1"/>
</dbReference>
<dbReference type="STRING" id="225324.SAMN02745126_06156"/>
<keyword evidence="3" id="KW-1185">Reference proteome</keyword>
<dbReference type="EMBL" id="FUWJ01000017">
    <property type="protein sequence ID" value="SKA39171.1"/>
    <property type="molecule type" value="Genomic_DNA"/>
</dbReference>
<dbReference type="AlphaFoldDB" id="A0A1T4TFV7"/>
<dbReference type="PANTHER" id="PTHR46310">
    <property type="entry name" value="AMIDASE 1"/>
    <property type="match status" value="1"/>
</dbReference>
<dbReference type="Gene3D" id="3.90.1300.10">
    <property type="entry name" value="Amidase signature (AS) domain"/>
    <property type="match status" value="1"/>
</dbReference>
<organism evidence="2 3">
    <name type="scientific">Enhydrobacter aerosaccus</name>
    <dbReference type="NCBI Taxonomy" id="225324"/>
    <lineage>
        <taxon>Bacteria</taxon>
        <taxon>Pseudomonadati</taxon>
        <taxon>Pseudomonadota</taxon>
        <taxon>Alphaproteobacteria</taxon>
        <taxon>Hyphomicrobiales</taxon>
        <taxon>Enhydrobacter</taxon>
    </lineage>
</organism>
<dbReference type="RefSeq" id="WP_085937891.1">
    <property type="nucleotide sequence ID" value="NZ_FUWJ01000017.1"/>
</dbReference>
<evidence type="ECO:0000313" key="2">
    <source>
        <dbReference type="EMBL" id="SKA39171.1"/>
    </source>
</evidence>
<dbReference type="OrthoDB" id="9777859at2"/>
<accession>A0A1T4TFV7</accession>
<dbReference type="SUPFAM" id="SSF75304">
    <property type="entry name" value="Amidase signature (AS) enzymes"/>
    <property type="match status" value="1"/>
</dbReference>
<evidence type="ECO:0000259" key="1">
    <source>
        <dbReference type="Pfam" id="PF01425"/>
    </source>
</evidence>
<dbReference type="InterPro" id="IPR020556">
    <property type="entry name" value="Amidase_CS"/>
</dbReference>
<proteinExistence type="predicted"/>
<reference evidence="3" key="1">
    <citation type="submission" date="2017-02" db="EMBL/GenBank/DDBJ databases">
        <authorList>
            <person name="Varghese N."/>
            <person name="Submissions S."/>
        </authorList>
    </citation>
    <scope>NUCLEOTIDE SEQUENCE [LARGE SCALE GENOMIC DNA]</scope>
    <source>
        <strain evidence="3">ATCC 27094</strain>
    </source>
</reference>
<gene>
    <name evidence="2" type="ORF">SAMN02745126_06156</name>
</gene>
<dbReference type="Pfam" id="PF01425">
    <property type="entry name" value="Amidase"/>
    <property type="match status" value="1"/>
</dbReference>
<dbReference type="NCBIfam" id="NF006169">
    <property type="entry name" value="PRK08310.1"/>
    <property type="match status" value="1"/>
</dbReference>